<gene>
    <name evidence="8" type="ORF">C5613_35355</name>
</gene>
<name>A0A2S8IQJ3_RHOOP</name>
<proteinExistence type="predicted"/>
<feature type="transmembrane region" description="Helical" evidence="6">
    <location>
        <begin position="245"/>
        <end position="268"/>
    </location>
</feature>
<evidence type="ECO:0000256" key="4">
    <source>
        <dbReference type="ARBA" id="ARBA00022989"/>
    </source>
</evidence>
<feature type="domain" description="Type II secretion system protein GspF" evidence="7">
    <location>
        <begin position="115"/>
        <end position="231"/>
    </location>
</feature>
<dbReference type="AlphaFoldDB" id="A0A2S8IQJ3"/>
<evidence type="ECO:0000313" key="8">
    <source>
        <dbReference type="EMBL" id="PQP16949.1"/>
    </source>
</evidence>
<feature type="transmembrane region" description="Helical" evidence="6">
    <location>
        <begin position="12"/>
        <end position="31"/>
    </location>
</feature>
<keyword evidence="2" id="KW-1003">Cell membrane</keyword>
<evidence type="ECO:0000256" key="2">
    <source>
        <dbReference type="ARBA" id="ARBA00022475"/>
    </source>
</evidence>
<comment type="subcellular location">
    <subcellularLocation>
        <location evidence="1">Cell membrane</location>
        <topology evidence="1">Multi-pass membrane protein</topology>
    </subcellularLocation>
</comment>
<keyword evidence="5 6" id="KW-0472">Membrane</keyword>
<dbReference type="InterPro" id="IPR018076">
    <property type="entry name" value="T2SS_GspF_dom"/>
</dbReference>
<dbReference type="EMBL" id="PUIO01000060">
    <property type="protein sequence ID" value="PQP16949.1"/>
    <property type="molecule type" value="Genomic_DNA"/>
</dbReference>
<dbReference type="GO" id="GO:0005886">
    <property type="term" value="C:plasma membrane"/>
    <property type="evidence" value="ECO:0007669"/>
    <property type="project" value="UniProtKB-SubCell"/>
</dbReference>
<dbReference type="Proteomes" id="UP000239290">
    <property type="component" value="Unassembled WGS sequence"/>
</dbReference>
<dbReference type="Pfam" id="PF00482">
    <property type="entry name" value="T2SSF"/>
    <property type="match status" value="1"/>
</dbReference>
<comment type="caution">
    <text evidence="8">The sequence shown here is derived from an EMBL/GenBank/DDBJ whole genome shotgun (WGS) entry which is preliminary data.</text>
</comment>
<evidence type="ECO:0000313" key="9">
    <source>
        <dbReference type="Proteomes" id="UP000239290"/>
    </source>
</evidence>
<organism evidence="8 9">
    <name type="scientific">Rhodococcus opacus</name>
    <name type="common">Nocardia opaca</name>
    <dbReference type="NCBI Taxonomy" id="37919"/>
    <lineage>
        <taxon>Bacteria</taxon>
        <taxon>Bacillati</taxon>
        <taxon>Actinomycetota</taxon>
        <taxon>Actinomycetes</taxon>
        <taxon>Mycobacteriales</taxon>
        <taxon>Nocardiaceae</taxon>
        <taxon>Rhodococcus</taxon>
    </lineage>
</organism>
<keyword evidence="3 6" id="KW-0812">Transmembrane</keyword>
<accession>A0A2S8IQJ3</accession>
<keyword evidence="4 6" id="KW-1133">Transmembrane helix</keyword>
<evidence type="ECO:0000256" key="1">
    <source>
        <dbReference type="ARBA" id="ARBA00004651"/>
    </source>
</evidence>
<feature type="transmembrane region" description="Helical" evidence="6">
    <location>
        <begin position="75"/>
        <end position="91"/>
    </location>
</feature>
<reference evidence="9" key="1">
    <citation type="submission" date="2018-02" db="EMBL/GenBank/DDBJ databases">
        <title>Draft genome sequencing of Rhodococcus opacus KU647198.</title>
        <authorList>
            <person name="Zheng B.-X."/>
        </authorList>
    </citation>
    <scope>NUCLEOTIDE SEQUENCE [LARGE SCALE GENOMIC DNA]</scope>
    <source>
        <strain evidence="9">04-OD7</strain>
    </source>
</reference>
<evidence type="ECO:0000256" key="5">
    <source>
        <dbReference type="ARBA" id="ARBA00023136"/>
    </source>
</evidence>
<dbReference type="PANTHER" id="PTHR35007:SF4">
    <property type="entry name" value="CONSERVED TRANSMEMBRANE PROTEIN-RELATED"/>
    <property type="match status" value="1"/>
</dbReference>
<dbReference type="PANTHER" id="PTHR35007">
    <property type="entry name" value="INTEGRAL MEMBRANE PROTEIN-RELATED"/>
    <property type="match status" value="1"/>
</dbReference>
<sequence length="278" mass="28142">MFSAWTGGLGDGGAVVIAGLVVLACAVLAVPSARSRPRLLAVTGREGPRRRLRLPWVVPAALAGIPIVYEVGGLCAVLAATIVCATVRFRSARRRALKAKDADLLVVLSSLEVVTAELRVGAHPAAACQTAADESAGSVAAAFRAASARSRLGGSAADGFRIADSRVGTELGRIADIWAVADAHGLALAELLEAARTDLLGRSRFRQRTEASLAGARATATVLAGLPLLGVGLGQMMGAAPLTVLFGGGVGGILLLLGAGLVCAGLLWTDRITGRVTG</sequence>
<evidence type="ECO:0000259" key="7">
    <source>
        <dbReference type="Pfam" id="PF00482"/>
    </source>
</evidence>
<feature type="transmembrane region" description="Helical" evidence="6">
    <location>
        <begin position="211"/>
        <end position="233"/>
    </location>
</feature>
<evidence type="ECO:0000256" key="3">
    <source>
        <dbReference type="ARBA" id="ARBA00022692"/>
    </source>
</evidence>
<protein>
    <submittedName>
        <fullName evidence="8">Secretion protein F</fullName>
    </submittedName>
</protein>
<evidence type="ECO:0000256" key="6">
    <source>
        <dbReference type="SAM" id="Phobius"/>
    </source>
</evidence>